<dbReference type="InterPro" id="IPR005181">
    <property type="entry name" value="SASA"/>
</dbReference>
<dbReference type="Pfam" id="PF03629">
    <property type="entry name" value="SASA"/>
    <property type="match status" value="2"/>
</dbReference>
<dbReference type="GO" id="GO:0005975">
    <property type="term" value="P:carbohydrate metabolic process"/>
    <property type="evidence" value="ECO:0007669"/>
    <property type="project" value="TreeGrafter"/>
</dbReference>
<feature type="region of interest" description="Disordered" evidence="2">
    <location>
        <begin position="256"/>
        <end position="285"/>
    </location>
</feature>
<dbReference type="AlphaFoldDB" id="A0A842HBR6"/>
<proteinExistence type="predicted"/>
<evidence type="ECO:0000259" key="3">
    <source>
        <dbReference type="Pfam" id="PF03629"/>
    </source>
</evidence>
<name>A0A842HBR6_9BACT</name>
<accession>A0A842HBR6</accession>
<dbReference type="GO" id="GO:0001681">
    <property type="term" value="F:sialate O-acetylesterase activity"/>
    <property type="evidence" value="ECO:0007669"/>
    <property type="project" value="InterPro"/>
</dbReference>
<dbReference type="SUPFAM" id="SSF52266">
    <property type="entry name" value="SGNH hydrolase"/>
    <property type="match status" value="1"/>
</dbReference>
<evidence type="ECO:0000256" key="2">
    <source>
        <dbReference type="SAM" id="MobiDB-lite"/>
    </source>
</evidence>
<dbReference type="InterPro" id="IPR036514">
    <property type="entry name" value="SGNH_hydro_sf"/>
</dbReference>
<dbReference type="EMBL" id="JACHVB010000019">
    <property type="protein sequence ID" value="MBC2593885.1"/>
    <property type="molecule type" value="Genomic_DNA"/>
</dbReference>
<dbReference type="Gene3D" id="3.40.50.1110">
    <property type="entry name" value="SGNH hydrolase"/>
    <property type="match status" value="1"/>
</dbReference>
<organism evidence="4 5">
    <name type="scientific">Ruficoccus amylovorans</name>
    <dbReference type="NCBI Taxonomy" id="1804625"/>
    <lineage>
        <taxon>Bacteria</taxon>
        <taxon>Pseudomonadati</taxon>
        <taxon>Verrucomicrobiota</taxon>
        <taxon>Opitutia</taxon>
        <taxon>Puniceicoccales</taxon>
        <taxon>Cerasicoccaceae</taxon>
        <taxon>Ruficoccus</taxon>
    </lineage>
</organism>
<evidence type="ECO:0000256" key="1">
    <source>
        <dbReference type="ARBA" id="ARBA00022801"/>
    </source>
</evidence>
<feature type="domain" description="Sialate O-acetylesterase" evidence="3">
    <location>
        <begin position="298"/>
        <end position="401"/>
    </location>
</feature>
<dbReference type="Proteomes" id="UP000546464">
    <property type="component" value="Unassembled WGS sequence"/>
</dbReference>
<dbReference type="Gene3D" id="2.60.40.10">
    <property type="entry name" value="Immunoglobulins"/>
    <property type="match status" value="1"/>
</dbReference>
<sequence>MKIPRPRFFYHLQFAILSLLLPLSSGWAALTLGVPFQNGAVLQHGKPVPVWGTAAPGETVTVEFAGQKATAKANQQGEWKLNLQPLAISLQGAEMKVSTQQQTQSLKDIVVGDVWVCAGQSNMAFKVRQTDNAAKAMASAHHPLIRQLLVATNTGQDKPQNTVAAQWTAAQPDTVGEFSGVAYFFGRELNESLDIPIGLMNASVGGTGVEAWTSDEALRGDPNYPAIEGRWEQVIAEYPAKMEQFKKNVEAWKAARREAEEKGTTPLPRAPRRPDGPDSRNRPSTLFNGMVHPLIPYAISGFIWYQGEHNAFRSTEYASLFKTMITQWRRDFDQGDLPFYFVQLPNRDLESDGSRVAWAALRLEQAKALDLPNTGMAVTFDVGDSRDTHPKNKLDVGRRLAWIALARTYGKDIPYASPMLKNVQVEGSTLRLSFDSPDGLQLREGVLPAFEIAGSDGFYYVAHVRLSGNAVLLSSPSVKQPVAARYAWSNDPPVSLYSQAGLPAAPFSIDTRNPDNGSH</sequence>
<gene>
    <name evidence="4" type="ORF">H5P28_06385</name>
</gene>
<keyword evidence="1" id="KW-0378">Hydrolase</keyword>
<dbReference type="InterPro" id="IPR013783">
    <property type="entry name" value="Ig-like_fold"/>
</dbReference>
<dbReference type="RefSeq" id="WP_185674875.1">
    <property type="nucleotide sequence ID" value="NZ_JACHVB010000019.1"/>
</dbReference>
<feature type="compositionally biased region" description="Basic and acidic residues" evidence="2">
    <location>
        <begin position="272"/>
        <end position="281"/>
    </location>
</feature>
<evidence type="ECO:0000313" key="5">
    <source>
        <dbReference type="Proteomes" id="UP000546464"/>
    </source>
</evidence>
<dbReference type="InterPro" id="IPR039329">
    <property type="entry name" value="SIAE"/>
</dbReference>
<reference evidence="4 5" key="1">
    <citation type="submission" date="2020-07" db="EMBL/GenBank/DDBJ databases">
        <authorList>
            <person name="Feng X."/>
        </authorList>
    </citation>
    <scope>NUCLEOTIDE SEQUENCE [LARGE SCALE GENOMIC DNA]</scope>
    <source>
        <strain evidence="4 5">JCM31066</strain>
    </source>
</reference>
<dbReference type="PANTHER" id="PTHR22901">
    <property type="entry name" value="SIALATE O-ACETYLESTERASE"/>
    <property type="match status" value="1"/>
</dbReference>
<dbReference type="PANTHER" id="PTHR22901:SF0">
    <property type="entry name" value="SIALATE O-ACETYLESTERASE"/>
    <property type="match status" value="1"/>
</dbReference>
<evidence type="ECO:0000313" key="4">
    <source>
        <dbReference type="EMBL" id="MBC2593885.1"/>
    </source>
</evidence>
<comment type="caution">
    <text evidence="4">The sequence shown here is derived from an EMBL/GenBank/DDBJ whole genome shotgun (WGS) entry which is preliminary data.</text>
</comment>
<feature type="domain" description="Sialate O-acetylesterase" evidence="3">
    <location>
        <begin position="112"/>
        <end position="216"/>
    </location>
</feature>
<protein>
    <submittedName>
        <fullName evidence="4">Sialate O-acetylesterase</fullName>
    </submittedName>
</protein>
<keyword evidence="5" id="KW-1185">Reference proteome</keyword>